<keyword evidence="2" id="KW-0560">Oxidoreductase</keyword>
<evidence type="ECO:0000256" key="2">
    <source>
        <dbReference type="ARBA" id="ARBA00023002"/>
    </source>
</evidence>
<protein>
    <submittedName>
        <fullName evidence="4">FAD-binding protein</fullName>
    </submittedName>
</protein>
<dbReference type="Proteomes" id="UP000823821">
    <property type="component" value="Unassembled WGS sequence"/>
</dbReference>
<sequence length="56" mass="6041">MNRHHIATDVLIVGGGSAGLWAACRCSELAPEARICIVDKGPRDWGRPDDNGRRGL</sequence>
<dbReference type="Pfam" id="PF00890">
    <property type="entry name" value="FAD_binding_2"/>
    <property type="match status" value="1"/>
</dbReference>
<reference evidence="4" key="1">
    <citation type="journal article" date="2021" name="PeerJ">
        <title>Extensive microbial diversity within the chicken gut microbiome revealed by metagenomics and culture.</title>
        <authorList>
            <person name="Gilroy R."/>
            <person name="Ravi A."/>
            <person name="Getino M."/>
            <person name="Pursley I."/>
            <person name="Horton D.L."/>
            <person name="Alikhan N.F."/>
            <person name="Baker D."/>
            <person name="Gharbi K."/>
            <person name="Hall N."/>
            <person name="Watson M."/>
            <person name="Adriaenssens E.M."/>
            <person name="Foster-Nyarko E."/>
            <person name="Jarju S."/>
            <person name="Secka A."/>
            <person name="Antonio M."/>
            <person name="Oren A."/>
            <person name="Chaudhuri R.R."/>
            <person name="La Ragione R."/>
            <person name="Hildebrand F."/>
            <person name="Pallen M.J."/>
        </authorList>
    </citation>
    <scope>NUCLEOTIDE SEQUENCE</scope>
    <source>
        <strain evidence="4">5032</strain>
    </source>
</reference>
<comment type="caution">
    <text evidence="4">The sequence shown here is derived from an EMBL/GenBank/DDBJ whole genome shotgun (WGS) entry which is preliminary data.</text>
</comment>
<reference evidence="4" key="2">
    <citation type="submission" date="2021-04" db="EMBL/GenBank/DDBJ databases">
        <authorList>
            <person name="Gilroy R."/>
        </authorList>
    </citation>
    <scope>NUCLEOTIDE SEQUENCE</scope>
    <source>
        <strain evidence="4">5032</strain>
    </source>
</reference>
<name>A0A9D2KRF4_9BACT</name>
<organism evidence="4 5">
    <name type="scientific">Candidatus Desulfovibrio intestinavium</name>
    <dbReference type="NCBI Taxonomy" id="2838534"/>
    <lineage>
        <taxon>Bacteria</taxon>
        <taxon>Pseudomonadati</taxon>
        <taxon>Thermodesulfobacteriota</taxon>
        <taxon>Desulfovibrionia</taxon>
        <taxon>Desulfovibrionales</taxon>
        <taxon>Desulfovibrionaceae</taxon>
        <taxon>Desulfovibrio</taxon>
    </lineage>
</organism>
<accession>A0A9D2KRF4</accession>
<gene>
    <name evidence="4" type="ORF">H9784_08215</name>
</gene>
<evidence type="ECO:0000259" key="3">
    <source>
        <dbReference type="Pfam" id="PF00890"/>
    </source>
</evidence>
<feature type="domain" description="FAD-dependent oxidoreductase 2 FAD-binding" evidence="3">
    <location>
        <begin position="9"/>
        <end position="43"/>
    </location>
</feature>
<evidence type="ECO:0000256" key="1">
    <source>
        <dbReference type="ARBA" id="ARBA00022630"/>
    </source>
</evidence>
<dbReference type="InterPro" id="IPR003953">
    <property type="entry name" value="FAD-dep_OxRdtase_2_FAD-bd"/>
</dbReference>
<evidence type="ECO:0000313" key="5">
    <source>
        <dbReference type="Proteomes" id="UP000823821"/>
    </source>
</evidence>
<dbReference type="EMBL" id="DWZD01000046">
    <property type="protein sequence ID" value="HJA79529.1"/>
    <property type="molecule type" value="Genomic_DNA"/>
</dbReference>
<dbReference type="SUPFAM" id="SSF51905">
    <property type="entry name" value="FAD/NAD(P)-binding domain"/>
    <property type="match status" value="1"/>
</dbReference>
<dbReference type="InterPro" id="IPR036188">
    <property type="entry name" value="FAD/NAD-bd_sf"/>
</dbReference>
<keyword evidence="1" id="KW-0285">Flavoprotein</keyword>
<dbReference type="AlphaFoldDB" id="A0A9D2KRF4"/>
<proteinExistence type="predicted"/>
<dbReference type="Gene3D" id="3.50.50.60">
    <property type="entry name" value="FAD/NAD(P)-binding domain"/>
    <property type="match status" value="1"/>
</dbReference>
<evidence type="ECO:0000313" key="4">
    <source>
        <dbReference type="EMBL" id="HJA79529.1"/>
    </source>
</evidence>
<dbReference type="PROSITE" id="PS51257">
    <property type="entry name" value="PROKAR_LIPOPROTEIN"/>
    <property type="match status" value="1"/>
</dbReference>
<dbReference type="GO" id="GO:0016491">
    <property type="term" value="F:oxidoreductase activity"/>
    <property type="evidence" value="ECO:0007669"/>
    <property type="project" value="UniProtKB-KW"/>
</dbReference>